<dbReference type="OMA" id="CSNTQIA"/>
<dbReference type="GO" id="GO:0005576">
    <property type="term" value="C:extracellular region"/>
    <property type="evidence" value="ECO:0007669"/>
    <property type="project" value="UniProtKB-SubCell"/>
</dbReference>
<dbReference type="SMART" id="SM00134">
    <property type="entry name" value="LU"/>
    <property type="match status" value="2"/>
</dbReference>
<dbReference type="STRING" id="64144.ENSATEP00000017368"/>
<dbReference type="Ensembl" id="ENSATET00000017660.3">
    <property type="protein sequence ID" value="ENSATEP00000017368.2"/>
    <property type="gene ID" value="ENSATEG00000012080.3"/>
</dbReference>
<dbReference type="InterPro" id="IPR045860">
    <property type="entry name" value="Snake_toxin-like_sf"/>
</dbReference>
<organism evidence="5 6">
    <name type="scientific">Anabas testudineus</name>
    <name type="common">Climbing perch</name>
    <name type="synonym">Anthias testudineus</name>
    <dbReference type="NCBI Taxonomy" id="64144"/>
    <lineage>
        <taxon>Eukaryota</taxon>
        <taxon>Metazoa</taxon>
        <taxon>Chordata</taxon>
        <taxon>Craniata</taxon>
        <taxon>Vertebrata</taxon>
        <taxon>Euteleostomi</taxon>
        <taxon>Actinopterygii</taxon>
        <taxon>Neopterygii</taxon>
        <taxon>Teleostei</taxon>
        <taxon>Neoteleostei</taxon>
        <taxon>Acanthomorphata</taxon>
        <taxon>Anabantaria</taxon>
        <taxon>Anabantiformes</taxon>
        <taxon>Anabantoidei</taxon>
        <taxon>Anabantidae</taxon>
        <taxon>Anabas</taxon>
    </lineage>
</organism>
<feature type="chain" id="PRO_5043971905" description="UPAR/Ly6 domain-containing protein" evidence="3">
    <location>
        <begin position="19"/>
        <end position="206"/>
    </location>
</feature>
<evidence type="ECO:0000313" key="5">
    <source>
        <dbReference type="Ensembl" id="ENSATEP00000017368.2"/>
    </source>
</evidence>
<evidence type="ECO:0000256" key="3">
    <source>
        <dbReference type="SAM" id="SignalP"/>
    </source>
</evidence>
<name>A0A3Q1II71_ANATE</name>
<dbReference type="Pfam" id="PF00021">
    <property type="entry name" value="UPAR_LY6"/>
    <property type="match status" value="2"/>
</dbReference>
<dbReference type="InterPro" id="IPR016054">
    <property type="entry name" value="LY6_UPA_recep-like"/>
</dbReference>
<keyword evidence="6" id="KW-1185">Reference proteome</keyword>
<dbReference type="AlphaFoldDB" id="A0A3Q1II71"/>
<dbReference type="InterPro" id="IPR050918">
    <property type="entry name" value="CNF-like_PLA2_Inhibitor"/>
</dbReference>
<accession>A0A3Q1II71</accession>
<proteinExistence type="predicted"/>
<protein>
    <recommendedName>
        <fullName evidence="4">UPAR/Ly6 domain-containing protein</fullName>
    </recommendedName>
</protein>
<dbReference type="FunCoup" id="A0A3Q1II71">
    <property type="interactions" value="626"/>
</dbReference>
<dbReference type="SUPFAM" id="SSF57302">
    <property type="entry name" value="Snake toxin-like"/>
    <property type="match status" value="2"/>
</dbReference>
<reference evidence="5" key="2">
    <citation type="submission" date="2025-08" db="UniProtKB">
        <authorList>
            <consortium name="Ensembl"/>
        </authorList>
    </citation>
    <scope>IDENTIFICATION</scope>
</reference>
<feature type="signal peptide" evidence="3">
    <location>
        <begin position="1"/>
        <end position="18"/>
    </location>
</feature>
<keyword evidence="2" id="KW-0964">Secreted</keyword>
<dbReference type="PANTHER" id="PTHR20914:SF26">
    <property type="entry name" value="PHOSPHOLIPASE A2 INHIBITOR CNF-LIKE"/>
    <property type="match status" value="1"/>
</dbReference>
<sequence>MHLLTLIFGIVLLHKAYTLKCYECIPGDSGTCTVKECPSQSYQCGASRVISYLDDSIQVDLNVKDCALPEECITASLNFGLVKTKITSKCCTSDLCNTQPAPEPIKTIPNGKKCFGCIGQSCTSTVNCEGDEDQCISATVNAGGLMSSLKGCASKEVCSSSNSEQISSAIGREFSCCQGNYCNSGTSTSAGLLLLLTPLINFIMFS</sequence>
<reference evidence="5" key="3">
    <citation type="submission" date="2025-09" db="UniProtKB">
        <authorList>
            <consortium name="Ensembl"/>
        </authorList>
    </citation>
    <scope>IDENTIFICATION</scope>
</reference>
<feature type="domain" description="UPAR/Ly6" evidence="4">
    <location>
        <begin position="113"/>
        <end position="197"/>
    </location>
</feature>
<evidence type="ECO:0000256" key="2">
    <source>
        <dbReference type="ARBA" id="ARBA00022525"/>
    </source>
</evidence>
<evidence type="ECO:0000259" key="4">
    <source>
        <dbReference type="SMART" id="SM00134"/>
    </source>
</evidence>
<reference evidence="5" key="1">
    <citation type="submission" date="2021-04" db="EMBL/GenBank/DDBJ databases">
        <authorList>
            <consortium name="Wellcome Sanger Institute Data Sharing"/>
        </authorList>
    </citation>
    <scope>NUCLEOTIDE SEQUENCE [LARGE SCALE GENOMIC DNA]</scope>
</reference>
<dbReference type="Proteomes" id="UP000265040">
    <property type="component" value="Chromosome 9"/>
</dbReference>
<evidence type="ECO:0000256" key="1">
    <source>
        <dbReference type="ARBA" id="ARBA00004613"/>
    </source>
</evidence>
<dbReference type="Gene3D" id="2.10.60.10">
    <property type="entry name" value="CD59"/>
    <property type="match status" value="2"/>
</dbReference>
<dbReference type="InParanoid" id="A0A3Q1II71"/>
<evidence type="ECO:0000313" key="6">
    <source>
        <dbReference type="Proteomes" id="UP000265040"/>
    </source>
</evidence>
<keyword evidence="3" id="KW-0732">Signal</keyword>
<comment type="subcellular location">
    <subcellularLocation>
        <location evidence="1">Secreted</location>
    </subcellularLocation>
</comment>
<dbReference type="GeneTree" id="ENSGT00940000163304"/>
<dbReference type="PANTHER" id="PTHR20914">
    <property type="entry name" value="LY6/PLAUR DOMAIN-CONTAINING PROTEIN 8"/>
    <property type="match status" value="1"/>
</dbReference>
<feature type="domain" description="UPAR/Ly6" evidence="4">
    <location>
        <begin position="19"/>
        <end position="109"/>
    </location>
</feature>